<protein>
    <submittedName>
        <fullName evidence="1">Uncharacterized protein</fullName>
    </submittedName>
</protein>
<sequence length="121" mass="14081">MVACPYCGNNAKFITSKEFYGKDYGTNLYSCRPCDAYVGTHGRSKTPLGTLANRSLREMRKRTHASFDPLWKSRRMSRSEAYQWISEVMQLPPEKAHIGMFNEKQCFELLKHIRNLSLVHF</sequence>
<evidence type="ECO:0000313" key="2">
    <source>
        <dbReference type="Proteomes" id="UP000322267"/>
    </source>
</evidence>
<proteinExistence type="predicted"/>
<evidence type="ECO:0000313" key="1">
    <source>
        <dbReference type="EMBL" id="TYS14325.1"/>
    </source>
</evidence>
<dbReference type="Pfam" id="PF11672">
    <property type="entry name" value="DUF3268"/>
    <property type="match status" value="1"/>
</dbReference>
<gene>
    <name evidence="1" type="ORF">FZC78_19300</name>
</gene>
<reference evidence="1 2" key="1">
    <citation type="submission" date="2019-08" db="EMBL/GenBank/DDBJ databases">
        <title>Bacillus genomes from the desert of Cuatro Cienegas, Coahuila.</title>
        <authorList>
            <person name="Olmedo-Alvarez G."/>
        </authorList>
    </citation>
    <scope>NUCLEOTIDE SEQUENCE [LARGE SCALE GENOMIC DNA]</scope>
    <source>
        <strain evidence="1 2">CH34_1T</strain>
    </source>
</reference>
<name>A0A5D4NJE0_9BACI</name>
<dbReference type="OrthoDB" id="1028010at2"/>
<accession>A0A5D4NJE0</accession>
<dbReference type="AlphaFoldDB" id="A0A5D4NJE0"/>
<organism evidence="1 2">
    <name type="scientific">Rossellomorea vietnamensis</name>
    <dbReference type="NCBI Taxonomy" id="218284"/>
    <lineage>
        <taxon>Bacteria</taxon>
        <taxon>Bacillati</taxon>
        <taxon>Bacillota</taxon>
        <taxon>Bacilli</taxon>
        <taxon>Bacillales</taxon>
        <taxon>Bacillaceae</taxon>
        <taxon>Rossellomorea</taxon>
    </lineage>
</organism>
<dbReference type="InterPro" id="IPR021686">
    <property type="entry name" value="DUF3268"/>
</dbReference>
<comment type="caution">
    <text evidence="1">The sequence shown here is derived from an EMBL/GenBank/DDBJ whole genome shotgun (WGS) entry which is preliminary data.</text>
</comment>
<dbReference type="Proteomes" id="UP000322267">
    <property type="component" value="Unassembled WGS sequence"/>
</dbReference>
<dbReference type="EMBL" id="VTEI01000014">
    <property type="protein sequence ID" value="TYS14325.1"/>
    <property type="molecule type" value="Genomic_DNA"/>
</dbReference>